<evidence type="ECO:0000313" key="2">
    <source>
        <dbReference type="Proteomes" id="UP000199045"/>
    </source>
</evidence>
<name>A0A1G7Y4H3_CHIFI</name>
<dbReference type="EMBL" id="FNBN01000007">
    <property type="protein sequence ID" value="SDG91362.1"/>
    <property type="molecule type" value="Genomic_DNA"/>
</dbReference>
<sequence length="152" mass="17467">MVSWGIKKEDLLHPDPPVYANYSNDEANPDWHLELPSEAGLLMLAVHNGVLGGLLFNGNCLDAVKPEVVNYIKDNWQELEDISNSSQRIYTRDYAEMISLSFDKDQNCSGIFIGTNDRDRFNNMLDHLDINWFYLSTEDMDDEDDEDDEGEE</sequence>
<reference evidence="2" key="1">
    <citation type="submission" date="2016-10" db="EMBL/GenBank/DDBJ databases">
        <authorList>
            <person name="Varghese N."/>
            <person name="Submissions S."/>
        </authorList>
    </citation>
    <scope>NUCLEOTIDE SEQUENCE [LARGE SCALE GENOMIC DNA]</scope>
    <source>
        <strain evidence="2">DSM 527</strain>
    </source>
</reference>
<dbReference type="Proteomes" id="UP000199045">
    <property type="component" value="Unassembled WGS sequence"/>
</dbReference>
<gene>
    <name evidence="1" type="ORF">SAMN04488121_107200</name>
</gene>
<dbReference type="OrthoDB" id="515110at2"/>
<evidence type="ECO:0000313" key="1">
    <source>
        <dbReference type="EMBL" id="SDG91362.1"/>
    </source>
</evidence>
<proteinExistence type="predicted"/>
<dbReference type="RefSeq" id="WP_089835824.1">
    <property type="nucleotide sequence ID" value="NZ_FNBN01000007.1"/>
</dbReference>
<accession>A0A1G7Y4H3</accession>
<organism evidence="1 2">
    <name type="scientific">Chitinophaga filiformis</name>
    <name type="common">Myxococcus filiformis</name>
    <name type="synonym">Flexibacter filiformis</name>
    <dbReference type="NCBI Taxonomy" id="104663"/>
    <lineage>
        <taxon>Bacteria</taxon>
        <taxon>Pseudomonadati</taxon>
        <taxon>Bacteroidota</taxon>
        <taxon>Chitinophagia</taxon>
        <taxon>Chitinophagales</taxon>
        <taxon>Chitinophagaceae</taxon>
        <taxon>Chitinophaga</taxon>
    </lineage>
</organism>
<dbReference type="AlphaFoldDB" id="A0A1G7Y4H3"/>
<protein>
    <submittedName>
        <fullName evidence="1">Uncharacterized protein</fullName>
    </submittedName>
</protein>